<feature type="transmembrane region" description="Helical" evidence="1">
    <location>
        <begin position="91"/>
        <end position="113"/>
    </location>
</feature>
<keyword evidence="1" id="KW-0812">Transmembrane</keyword>
<sequence>MSSWIVLSLLSAVFGAIVNLATKQVSNDAKLNEYSVAWLRTITTLPILWIVLFAKGMPVVDSRFWLLLFITIPLEIAGTLCYFKAIKISPLSLITPVSSLNILFIAIGAYFILGEKLTIVHGAAL</sequence>
<dbReference type="EMBL" id="PFSC01000110">
    <property type="protein sequence ID" value="PJC31458.1"/>
    <property type="molecule type" value="Genomic_DNA"/>
</dbReference>
<dbReference type="InterPro" id="IPR037185">
    <property type="entry name" value="EmrE-like"/>
</dbReference>
<name>A0A2M8EYE4_9BACT</name>
<dbReference type="AlphaFoldDB" id="A0A2M8EYE4"/>
<feature type="domain" description="EamA" evidence="2">
    <location>
        <begin position="3"/>
        <end position="121"/>
    </location>
</feature>
<organism evidence="3 4">
    <name type="scientific">Candidatus Roizmanbacteria bacterium CG_4_9_14_0_2_um_filter_39_13</name>
    <dbReference type="NCBI Taxonomy" id="1974839"/>
    <lineage>
        <taxon>Bacteria</taxon>
        <taxon>Candidatus Roizmaniibacteriota</taxon>
    </lineage>
</organism>
<accession>A0A2M8EYE4</accession>
<dbReference type="InterPro" id="IPR000620">
    <property type="entry name" value="EamA_dom"/>
</dbReference>
<proteinExistence type="predicted"/>
<feature type="non-terminal residue" evidence="3">
    <location>
        <position position="125"/>
    </location>
</feature>
<dbReference type="PANTHER" id="PTHR22911:SF137">
    <property type="entry name" value="SOLUTE CARRIER FAMILY 35 MEMBER G2-RELATED"/>
    <property type="match status" value="1"/>
</dbReference>
<comment type="caution">
    <text evidence="3">The sequence shown here is derived from an EMBL/GenBank/DDBJ whole genome shotgun (WGS) entry which is preliminary data.</text>
</comment>
<evidence type="ECO:0000313" key="3">
    <source>
        <dbReference type="EMBL" id="PJC31458.1"/>
    </source>
</evidence>
<dbReference type="SUPFAM" id="SSF103481">
    <property type="entry name" value="Multidrug resistance efflux transporter EmrE"/>
    <property type="match status" value="1"/>
</dbReference>
<dbReference type="PANTHER" id="PTHR22911">
    <property type="entry name" value="ACYL-MALONYL CONDENSING ENZYME-RELATED"/>
    <property type="match status" value="1"/>
</dbReference>
<dbReference type="GO" id="GO:0016020">
    <property type="term" value="C:membrane"/>
    <property type="evidence" value="ECO:0007669"/>
    <property type="project" value="InterPro"/>
</dbReference>
<dbReference type="Pfam" id="PF00892">
    <property type="entry name" value="EamA"/>
    <property type="match status" value="1"/>
</dbReference>
<evidence type="ECO:0000313" key="4">
    <source>
        <dbReference type="Proteomes" id="UP000231383"/>
    </source>
</evidence>
<protein>
    <recommendedName>
        <fullName evidence="2">EamA domain-containing protein</fullName>
    </recommendedName>
</protein>
<keyword evidence="1" id="KW-1133">Transmembrane helix</keyword>
<gene>
    <name evidence="3" type="ORF">CO051_04135</name>
</gene>
<dbReference type="Proteomes" id="UP000231383">
    <property type="component" value="Unassembled WGS sequence"/>
</dbReference>
<feature type="transmembrane region" description="Helical" evidence="1">
    <location>
        <begin position="66"/>
        <end position="85"/>
    </location>
</feature>
<keyword evidence="1" id="KW-0472">Membrane</keyword>
<feature type="transmembrane region" description="Helical" evidence="1">
    <location>
        <begin position="36"/>
        <end position="54"/>
    </location>
</feature>
<evidence type="ECO:0000256" key="1">
    <source>
        <dbReference type="SAM" id="Phobius"/>
    </source>
</evidence>
<reference evidence="4" key="1">
    <citation type="submission" date="2017-09" db="EMBL/GenBank/DDBJ databases">
        <title>Depth-based differentiation of microbial function through sediment-hosted aquifers and enrichment of novel symbionts in the deep terrestrial subsurface.</title>
        <authorList>
            <person name="Probst A.J."/>
            <person name="Ladd B."/>
            <person name="Jarett J.K."/>
            <person name="Geller-Mcgrath D.E."/>
            <person name="Sieber C.M.K."/>
            <person name="Emerson J.B."/>
            <person name="Anantharaman K."/>
            <person name="Thomas B.C."/>
            <person name="Malmstrom R."/>
            <person name="Stieglmeier M."/>
            <person name="Klingl A."/>
            <person name="Woyke T."/>
            <person name="Ryan C.M."/>
            <person name="Banfield J.F."/>
        </authorList>
    </citation>
    <scope>NUCLEOTIDE SEQUENCE [LARGE SCALE GENOMIC DNA]</scope>
</reference>
<evidence type="ECO:0000259" key="2">
    <source>
        <dbReference type="Pfam" id="PF00892"/>
    </source>
</evidence>